<dbReference type="InterPro" id="IPR036390">
    <property type="entry name" value="WH_DNA-bd_sf"/>
</dbReference>
<gene>
    <name evidence="4" type="ORF">LN736_00635</name>
</gene>
<proteinExistence type="predicted"/>
<sequence length="317" mass="36729">MSKISNLLEIIMIIQYKGLTTASELAQTLGVDKKTVYRYISSLNKANVPVYTKKGRYGGFYIDKNFYMKSANLSARELSALLMASEVLTKQNGFIYEKELKNAVYKIKSVSINSDINLSEMDDTGGFSIDSIGNLKKLEDKISQISYSMSKGKSLNVNYFSVNKNNLTMRKVDPYDLVFKQGNWYVVGYCHMKDDIEIFKLDRIKSLKISDDIYMRPHTFSLKDYLNQHWGVFMGDKIKVLIKFSRNISHFIKSTKWNTNQRIDDLEDGSIILSLYIDDIEDVKKWVMGFGKDAEIIEPEELRKNIKLELEELYKKY</sequence>
<dbReference type="InterPro" id="IPR028349">
    <property type="entry name" value="PafC-like"/>
</dbReference>
<dbReference type="Proteomes" id="UP001165422">
    <property type="component" value="Unassembled WGS sequence"/>
</dbReference>
<evidence type="ECO:0000313" key="4">
    <source>
        <dbReference type="EMBL" id="MCC9293381.1"/>
    </source>
</evidence>
<feature type="domain" description="WCX" evidence="3">
    <location>
        <begin position="237"/>
        <end position="313"/>
    </location>
</feature>
<feature type="domain" description="Helix-turn-helix type 11" evidence="1">
    <location>
        <begin position="9"/>
        <end position="58"/>
    </location>
</feature>
<comment type="caution">
    <text evidence="4">The sequence shown here is derived from an EMBL/GenBank/DDBJ whole genome shotgun (WGS) entry which is preliminary data.</text>
</comment>
<dbReference type="Gene3D" id="1.10.10.10">
    <property type="entry name" value="Winged helix-like DNA-binding domain superfamily/Winged helix DNA-binding domain"/>
    <property type="match status" value="1"/>
</dbReference>
<name>A0ABS8N0Q5_9CLOT</name>
<dbReference type="InterPro" id="IPR057727">
    <property type="entry name" value="WCX_dom"/>
</dbReference>
<evidence type="ECO:0000259" key="1">
    <source>
        <dbReference type="Pfam" id="PF08279"/>
    </source>
</evidence>
<dbReference type="RefSeq" id="WP_229980429.1">
    <property type="nucleotide sequence ID" value="NZ_JAJJPB010000001.1"/>
</dbReference>
<dbReference type="SUPFAM" id="SSF46785">
    <property type="entry name" value="Winged helix' DNA-binding domain"/>
    <property type="match status" value="1"/>
</dbReference>
<dbReference type="InterPro" id="IPR051534">
    <property type="entry name" value="CBASS_pafABC_assoc_protein"/>
</dbReference>
<dbReference type="PANTHER" id="PTHR34580">
    <property type="match status" value="1"/>
</dbReference>
<protein>
    <submittedName>
        <fullName evidence="4">YafY family transcriptional regulator</fullName>
    </submittedName>
</protein>
<organism evidence="4 5">
    <name type="scientific">Clostridium aromativorans</name>
    <dbReference type="NCBI Taxonomy" id="2836848"/>
    <lineage>
        <taxon>Bacteria</taxon>
        <taxon>Bacillati</taxon>
        <taxon>Bacillota</taxon>
        <taxon>Clostridia</taxon>
        <taxon>Eubacteriales</taxon>
        <taxon>Clostridiaceae</taxon>
        <taxon>Clostridium</taxon>
    </lineage>
</organism>
<dbReference type="PANTHER" id="PTHR34580:SF8">
    <property type="entry name" value="WYL DOMAIN-CONTAINING PROTEIN"/>
    <property type="match status" value="1"/>
</dbReference>
<dbReference type="Pfam" id="PF13280">
    <property type="entry name" value="WYL"/>
    <property type="match status" value="1"/>
</dbReference>
<evidence type="ECO:0000259" key="2">
    <source>
        <dbReference type="Pfam" id="PF13280"/>
    </source>
</evidence>
<dbReference type="InterPro" id="IPR036388">
    <property type="entry name" value="WH-like_DNA-bd_sf"/>
</dbReference>
<dbReference type="EMBL" id="JAJJPB010000001">
    <property type="protein sequence ID" value="MCC9293381.1"/>
    <property type="molecule type" value="Genomic_DNA"/>
</dbReference>
<dbReference type="InterPro" id="IPR011991">
    <property type="entry name" value="ArsR-like_HTH"/>
</dbReference>
<reference evidence="4" key="1">
    <citation type="submission" date="2021-11" db="EMBL/GenBank/DDBJ databases">
        <authorList>
            <person name="Qingchun L."/>
            <person name="Dong Z."/>
            <person name="Zongwei Q."/>
            <person name="Jia Z."/>
            <person name="Duotao L."/>
        </authorList>
    </citation>
    <scope>NUCLEOTIDE SEQUENCE</scope>
    <source>
        <strain evidence="4">WLY-B-L2</strain>
    </source>
</reference>
<evidence type="ECO:0000313" key="5">
    <source>
        <dbReference type="Proteomes" id="UP001165422"/>
    </source>
</evidence>
<dbReference type="CDD" id="cd00090">
    <property type="entry name" value="HTH_ARSR"/>
    <property type="match status" value="1"/>
</dbReference>
<evidence type="ECO:0000259" key="3">
    <source>
        <dbReference type="Pfam" id="PF25583"/>
    </source>
</evidence>
<dbReference type="Pfam" id="PF08279">
    <property type="entry name" value="HTH_11"/>
    <property type="match status" value="1"/>
</dbReference>
<dbReference type="PIRSF" id="PIRSF016838">
    <property type="entry name" value="PafC"/>
    <property type="match status" value="1"/>
</dbReference>
<accession>A0ABS8N0Q5</accession>
<dbReference type="InterPro" id="IPR026881">
    <property type="entry name" value="WYL_dom"/>
</dbReference>
<dbReference type="PROSITE" id="PS52050">
    <property type="entry name" value="WYL"/>
    <property type="match status" value="1"/>
</dbReference>
<keyword evidence="5" id="KW-1185">Reference proteome</keyword>
<feature type="domain" description="WYL" evidence="2">
    <location>
        <begin position="143"/>
        <end position="209"/>
    </location>
</feature>
<dbReference type="InterPro" id="IPR013196">
    <property type="entry name" value="HTH_11"/>
</dbReference>
<dbReference type="Pfam" id="PF25583">
    <property type="entry name" value="WCX"/>
    <property type="match status" value="1"/>
</dbReference>